<dbReference type="RefSeq" id="WP_306041304.1">
    <property type="nucleotide sequence ID" value="NZ_CP132306.1"/>
</dbReference>
<dbReference type="SUPFAM" id="SSF50331">
    <property type="entry name" value="MOP-like"/>
    <property type="match status" value="1"/>
</dbReference>
<keyword evidence="5" id="KW-0614">Plasmid</keyword>
<accession>A0AA50HK21</accession>
<dbReference type="PANTHER" id="PTHR42781:SF4">
    <property type="entry name" value="SPERMIDINE_PUTRESCINE IMPORT ATP-BINDING PROTEIN POTA"/>
    <property type="match status" value="1"/>
</dbReference>
<dbReference type="AlphaFoldDB" id="A0AA50HK21"/>
<dbReference type="Gene3D" id="2.40.50.100">
    <property type="match status" value="1"/>
</dbReference>
<dbReference type="InterPro" id="IPR013611">
    <property type="entry name" value="Transp-assoc_OB_typ2"/>
</dbReference>
<keyword evidence="3" id="KW-0547">Nucleotide-binding</keyword>
<dbReference type="Proteomes" id="UP001234585">
    <property type="component" value="Plasmid unnamed4"/>
</dbReference>
<dbReference type="InterPro" id="IPR017871">
    <property type="entry name" value="ABC_transporter-like_CS"/>
</dbReference>
<dbReference type="Pfam" id="PF00005">
    <property type="entry name" value="ABC_tran"/>
    <property type="match status" value="1"/>
</dbReference>
<dbReference type="InterPro" id="IPR027417">
    <property type="entry name" value="P-loop_NTPase"/>
</dbReference>
<sequence length="365" mass="39815">MPQNSPTSMASRLDAVGISKCYGTFRALTDINVTISPGEFLTLLGPSGSGKTTFLMSLAGFAAPTSGEILENGEEITHRSPDQRNFGMVFQGYALFPHMSVLENVIFPLKLRKISKDERTRRAKDMLDRVGLAAHIAKRPSELSGGQQQRVALARSLVYRPPVLLLDEPFSALDKALKSDLQSELRSIHRDLGTTCVFVTHDQSEALALSDRIAIFNEGSISQIGAPREIYRHPNNRFVANFLGRINLMRLSDVSLQQGMATGLHGGVTLRCHTDRADGRLREATLAVRPEYVRLEQAFDRGNSLPVTVTEVVYNGSCLSISVLTSEGTKLLVDVPDQDNVPKPGDHGHVSWAAADGALLPDGQE</sequence>
<dbReference type="GO" id="GO:0022857">
    <property type="term" value="F:transmembrane transporter activity"/>
    <property type="evidence" value="ECO:0007669"/>
    <property type="project" value="InterPro"/>
</dbReference>
<dbReference type="FunFam" id="3.40.50.300:FF:000425">
    <property type="entry name" value="Probable ABC transporter, ATP-binding subunit"/>
    <property type="match status" value="1"/>
</dbReference>
<gene>
    <name evidence="5" type="ORF">Q9313_26435</name>
</gene>
<dbReference type="SUPFAM" id="SSF52540">
    <property type="entry name" value="P-loop containing nucleoside triphosphate hydrolases"/>
    <property type="match status" value="1"/>
</dbReference>
<dbReference type="Pfam" id="PF08402">
    <property type="entry name" value="TOBE_2"/>
    <property type="match status" value="1"/>
</dbReference>
<keyword evidence="6" id="KW-1185">Reference proteome</keyword>
<dbReference type="InterPro" id="IPR008995">
    <property type="entry name" value="Mo/tungstate-bd_C_term_dom"/>
</dbReference>
<evidence type="ECO:0000256" key="2">
    <source>
        <dbReference type="ARBA" id="ARBA00022448"/>
    </source>
</evidence>
<reference evidence="5 6" key="1">
    <citation type="submission" date="2023-08" db="EMBL/GenBank/DDBJ databases">
        <title>Pathogen: clinical or host-associated sample.</title>
        <authorList>
            <person name="Hergert J."/>
            <person name="Casey R."/>
            <person name="Wagner J."/>
            <person name="Young E.L."/>
            <person name="Oakeson K.F."/>
        </authorList>
    </citation>
    <scope>NUCLEOTIDE SEQUENCE [LARGE SCALE GENOMIC DNA]</scope>
    <source>
        <strain evidence="5 6">1760953</strain>
        <plasmid evidence="5 6">unnamed4</plasmid>
    </source>
</reference>
<proteinExistence type="inferred from homology"/>
<dbReference type="GO" id="GO:0043190">
    <property type="term" value="C:ATP-binding cassette (ABC) transporter complex"/>
    <property type="evidence" value="ECO:0007669"/>
    <property type="project" value="InterPro"/>
</dbReference>
<dbReference type="EMBL" id="CP132306">
    <property type="protein sequence ID" value="WLS01063.1"/>
    <property type="molecule type" value="Genomic_DNA"/>
</dbReference>
<comment type="similarity">
    <text evidence="1">Belongs to the ABC transporter superfamily.</text>
</comment>
<dbReference type="PROSITE" id="PS50893">
    <property type="entry name" value="ABC_TRANSPORTER_2"/>
    <property type="match status" value="1"/>
</dbReference>
<organism evidence="5 6">
    <name type="scientific">Shinella sumterensis</name>
    <dbReference type="NCBI Taxonomy" id="1967501"/>
    <lineage>
        <taxon>Bacteria</taxon>
        <taxon>Pseudomonadati</taxon>
        <taxon>Pseudomonadota</taxon>
        <taxon>Alphaproteobacteria</taxon>
        <taxon>Hyphomicrobiales</taxon>
        <taxon>Rhizobiaceae</taxon>
        <taxon>Shinella</taxon>
    </lineage>
</organism>
<dbReference type="InterPro" id="IPR003593">
    <property type="entry name" value="AAA+_ATPase"/>
</dbReference>
<geneLocation type="plasmid" evidence="5 6">
    <name>unnamed4</name>
</geneLocation>
<evidence type="ECO:0000256" key="1">
    <source>
        <dbReference type="ARBA" id="ARBA00005417"/>
    </source>
</evidence>
<dbReference type="PROSITE" id="PS00211">
    <property type="entry name" value="ABC_TRANSPORTER_1"/>
    <property type="match status" value="1"/>
</dbReference>
<dbReference type="GO" id="GO:0005524">
    <property type="term" value="F:ATP binding"/>
    <property type="evidence" value="ECO:0007669"/>
    <property type="project" value="UniProtKB-KW"/>
</dbReference>
<dbReference type="InterPro" id="IPR050093">
    <property type="entry name" value="ABC_SmlMolc_Importer"/>
</dbReference>
<protein>
    <submittedName>
        <fullName evidence="5">ABC transporter ATP-binding protein</fullName>
    </submittedName>
</protein>
<evidence type="ECO:0000256" key="4">
    <source>
        <dbReference type="ARBA" id="ARBA00022840"/>
    </source>
</evidence>
<dbReference type="Gene3D" id="3.40.50.300">
    <property type="entry name" value="P-loop containing nucleotide triphosphate hydrolases"/>
    <property type="match status" value="1"/>
</dbReference>
<keyword evidence="4 5" id="KW-0067">ATP-binding</keyword>
<name>A0AA50HK21_9HYPH</name>
<evidence type="ECO:0000313" key="5">
    <source>
        <dbReference type="EMBL" id="WLS01063.1"/>
    </source>
</evidence>
<dbReference type="InterPro" id="IPR003439">
    <property type="entry name" value="ABC_transporter-like_ATP-bd"/>
</dbReference>
<dbReference type="PANTHER" id="PTHR42781">
    <property type="entry name" value="SPERMIDINE/PUTRESCINE IMPORT ATP-BINDING PROTEIN POTA"/>
    <property type="match status" value="1"/>
</dbReference>
<evidence type="ECO:0000313" key="6">
    <source>
        <dbReference type="Proteomes" id="UP001234585"/>
    </source>
</evidence>
<keyword evidence="2" id="KW-0813">Transport</keyword>
<dbReference type="GO" id="GO:0015697">
    <property type="term" value="P:quaternary ammonium group transport"/>
    <property type="evidence" value="ECO:0007669"/>
    <property type="project" value="UniProtKB-ARBA"/>
</dbReference>
<dbReference type="SMART" id="SM00382">
    <property type="entry name" value="AAA"/>
    <property type="match status" value="1"/>
</dbReference>
<evidence type="ECO:0000256" key="3">
    <source>
        <dbReference type="ARBA" id="ARBA00022741"/>
    </source>
</evidence>
<dbReference type="GO" id="GO:0016887">
    <property type="term" value="F:ATP hydrolysis activity"/>
    <property type="evidence" value="ECO:0007669"/>
    <property type="project" value="InterPro"/>
</dbReference>